<organism evidence="2 3">
    <name type="scientific">Kitasatospora indigofera</name>
    <dbReference type="NCBI Taxonomy" id="67307"/>
    <lineage>
        <taxon>Bacteria</taxon>
        <taxon>Bacillati</taxon>
        <taxon>Actinomycetota</taxon>
        <taxon>Actinomycetes</taxon>
        <taxon>Kitasatosporales</taxon>
        <taxon>Streptomycetaceae</taxon>
        <taxon>Kitasatospora</taxon>
    </lineage>
</organism>
<dbReference type="InterPro" id="IPR006764">
    <property type="entry name" value="SAM_dep_MeTrfase_SAV2177_type"/>
</dbReference>
<reference evidence="2" key="2">
    <citation type="submission" date="2020-09" db="EMBL/GenBank/DDBJ databases">
        <authorList>
            <person name="Sun Q."/>
            <person name="Ohkuma M."/>
        </authorList>
    </citation>
    <scope>NUCLEOTIDE SEQUENCE</scope>
    <source>
        <strain evidence="2">JCM 4646</strain>
    </source>
</reference>
<dbReference type="RefSeq" id="WP_190212517.1">
    <property type="nucleotide sequence ID" value="NZ_BNBO01000024.1"/>
</dbReference>
<dbReference type="SUPFAM" id="SSF53335">
    <property type="entry name" value="S-adenosyl-L-methionine-dependent methyltransferases"/>
    <property type="match status" value="1"/>
</dbReference>
<dbReference type="Pfam" id="PF04672">
    <property type="entry name" value="Methyltransf_19"/>
    <property type="match status" value="1"/>
</dbReference>
<keyword evidence="3" id="KW-1185">Reference proteome</keyword>
<dbReference type="InterPro" id="IPR029063">
    <property type="entry name" value="SAM-dependent_MTases_sf"/>
</dbReference>
<dbReference type="AlphaFoldDB" id="A0A919FYT4"/>
<evidence type="ECO:0000313" key="2">
    <source>
        <dbReference type="EMBL" id="GHH75037.1"/>
    </source>
</evidence>
<sequence length="311" mass="33001">MSEDVARGVAGDDTTHGPSGEPARDGAGEWGAATGSGWQWARSEDWQPPTELNTEVPHPARMYDYYLGGKDNFEADRRAAEAAITAYPALPLLARTNRAFLGRAVTFAAGLGIRQFLDIGTGIPAVGSTTEVAHRVAPDARVVYVDNDPIVATHARALLAGHRAGHTTVMQADLRDPAAILGDPGLKQAVDLAEPVALMLVAVLHFVRDEEGVDEIVATLRDALAPGSALILSHGSPDFVPQEMADAGARVYSRASAPLVLRERARVESFFGDFAQAEPGLVQLPLWRADQDGLPEGWQQVSAYAGVAVKA</sequence>
<comment type="caution">
    <text evidence="2">The sequence shown here is derived from an EMBL/GenBank/DDBJ whole genome shotgun (WGS) entry which is preliminary data.</text>
</comment>
<evidence type="ECO:0000313" key="3">
    <source>
        <dbReference type="Proteomes" id="UP000617734"/>
    </source>
</evidence>
<evidence type="ECO:0008006" key="4">
    <source>
        <dbReference type="Google" id="ProtNLM"/>
    </source>
</evidence>
<dbReference type="CDD" id="cd02440">
    <property type="entry name" value="AdoMet_MTases"/>
    <property type="match status" value="1"/>
</dbReference>
<dbReference type="PIRSF" id="PIRSF017393">
    <property type="entry name" value="MTase_SAV2177"/>
    <property type="match status" value="1"/>
</dbReference>
<dbReference type="EMBL" id="BNBO01000024">
    <property type="protein sequence ID" value="GHH75037.1"/>
    <property type="molecule type" value="Genomic_DNA"/>
</dbReference>
<protein>
    <recommendedName>
        <fullName evidence="4">Methyltransferase</fullName>
    </recommendedName>
</protein>
<dbReference type="GeneID" id="95354712"/>
<evidence type="ECO:0000256" key="1">
    <source>
        <dbReference type="SAM" id="MobiDB-lite"/>
    </source>
</evidence>
<name>A0A919FYT4_9ACTN</name>
<feature type="region of interest" description="Disordered" evidence="1">
    <location>
        <begin position="1"/>
        <end position="34"/>
    </location>
</feature>
<reference evidence="2" key="1">
    <citation type="journal article" date="2014" name="Int. J. Syst. Evol. Microbiol.">
        <title>Complete genome sequence of Corynebacterium casei LMG S-19264T (=DSM 44701T), isolated from a smear-ripened cheese.</title>
        <authorList>
            <consortium name="US DOE Joint Genome Institute (JGI-PGF)"/>
            <person name="Walter F."/>
            <person name="Albersmeier A."/>
            <person name="Kalinowski J."/>
            <person name="Ruckert C."/>
        </authorList>
    </citation>
    <scope>NUCLEOTIDE SEQUENCE</scope>
    <source>
        <strain evidence="2">JCM 4646</strain>
    </source>
</reference>
<dbReference type="Proteomes" id="UP000617734">
    <property type="component" value="Unassembled WGS sequence"/>
</dbReference>
<accession>A0A919FYT4</accession>
<gene>
    <name evidence="2" type="ORF">GCM10018781_43100</name>
</gene>
<dbReference type="Gene3D" id="3.40.50.150">
    <property type="entry name" value="Vaccinia Virus protein VP39"/>
    <property type="match status" value="1"/>
</dbReference>
<proteinExistence type="predicted"/>